<sequence>MKYKKSCTTRKRALNTVKLFQKDLDKNSFEISDREKHITWITEKTMTEEKGIEKIFSNIILEKLTSN</sequence>
<protein>
    <submittedName>
        <fullName evidence="1">Uncharacterized protein</fullName>
    </submittedName>
</protein>
<evidence type="ECO:0000313" key="1">
    <source>
        <dbReference type="EMBL" id="UJG40287.1"/>
    </source>
</evidence>
<accession>A0A9Y1FK22</accession>
<name>A0A9Y1FK22_9ARCH</name>
<proteinExistence type="predicted"/>
<dbReference type="AlphaFoldDB" id="A0A9Y1FK22"/>
<reference evidence="1" key="1">
    <citation type="journal article" date="2022" name="Nat. Microbiol.">
        <title>Unique mobile elements and scalable gene flow at the prokaryote-eukaryote boundary revealed by circularized Asgard archaea genomes.</title>
        <authorList>
            <person name="Wu F."/>
            <person name="Speth D.R."/>
            <person name="Philosof A."/>
            <person name="Cremiere A."/>
            <person name="Narayanan A."/>
            <person name="Barco R.A."/>
            <person name="Connon S.A."/>
            <person name="Amend J.P."/>
            <person name="Antoshechkin I.A."/>
            <person name="Orphan V.J."/>
        </authorList>
    </citation>
    <scope>NUCLEOTIDE SEQUENCE</scope>
    <source>
        <strain evidence="1">PM71</strain>
    </source>
</reference>
<dbReference type="EMBL" id="CP084166">
    <property type="protein sequence ID" value="UJG40287.1"/>
    <property type="molecule type" value="Genomic_DNA"/>
</dbReference>
<gene>
    <name evidence="1" type="ORF">K9W45_10655</name>
</gene>
<dbReference type="Proteomes" id="UP001201020">
    <property type="component" value="Chromosome"/>
</dbReference>
<organism evidence="1">
    <name type="scientific">Candidatus Heimdallarchaeum aukensis</name>
    <dbReference type="NCBI Taxonomy" id="2876573"/>
    <lineage>
        <taxon>Archaea</taxon>
        <taxon>Promethearchaeati</taxon>
        <taxon>Candidatus Heimdallarchaeota</taxon>
        <taxon>Candidatus Heimdallarchaeia (ex Rinke et al. 2021) (nom. nud.)</taxon>
        <taxon>Candidatus Heimdallarchaeales</taxon>
        <taxon>Candidatus Heimdallarchaeaceae</taxon>
        <taxon>Candidatus Heimdallarchaeum</taxon>
    </lineage>
</organism>